<name>A0A1G2CE50_9BACT</name>
<dbReference type="AlphaFoldDB" id="A0A1G2CE50"/>
<evidence type="ECO:0008006" key="3">
    <source>
        <dbReference type="Google" id="ProtNLM"/>
    </source>
</evidence>
<dbReference type="Proteomes" id="UP000179059">
    <property type="component" value="Unassembled WGS sequence"/>
</dbReference>
<reference evidence="1 2" key="1">
    <citation type="journal article" date="2016" name="Nat. Commun.">
        <title>Thousands of microbial genomes shed light on interconnected biogeochemical processes in an aquifer system.</title>
        <authorList>
            <person name="Anantharaman K."/>
            <person name="Brown C.T."/>
            <person name="Hug L.A."/>
            <person name="Sharon I."/>
            <person name="Castelle C.J."/>
            <person name="Probst A.J."/>
            <person name="Thomas B.C."/>
            <person name="Singh A."/>
            <person name="Wilkins M.J."/>
            <person name="Karaoz U."/>
            <person name="Brodie E.L."/>
            <person name="Williams K.H."/>
            <person name="Hubbard S.S."/>
            <person name="Banfield J.F."/>
        </authorList>
    </citation>
    <scope>NUCLEOTIDE SEQUENCE [LARGE SCALE GENOMIC DNA]</scope>
</reference>
<evidence type="ECO:0000313" key="1">
    <source>
        <dbReference type="EMBL" id="OGY98707.1"/>
    </source>
</evidence>
<accession>A0A1G2CE50</accession>
<proteinExistence type="predicted"/>
<dbReference type="STRING" id="1798647.A2855_00500"/>
<evidence type="ECO:0000313" key="2">
    <source>
        <dbReference type="Proteomes" id="UP000179059"/>
    </source>
</evidence>
<comment type="caution">
    <text evidence="1">The sequence shown here is derived from an EMBL/GenBank/DDBJ whole genome shotgun (WGS) entry which is preliminary data.</text>
</comment>
<protein>
    <recommendedName>
        <fullName evidence="3">N-acetyltransferase domain-containing protein</fullName>
    </recommendedName>
</protein>
<dbReference type="EMBL" id="MHKX01000003">
    <property type="protein sequence ID" value="OGY98707.1"/>
    <property type="molecule type" value="Genomic_DNA"/>
</dbReference>
<sequence length="190" mass="21411">MVLMEELRIVLASSASDRRRFAAFVRYHVRRRYGGTPRPSQILLFAERKGRICGTIALDFADDQTRFPLEAIYQLDSDPPPFFREETAQFGKWWATRPGASIRLMHTAHVFALSHGKRFGIAEAKPKIASYVARLGMSLQEVPGAILLAEAGLARGEGYYRMPPPPRLYMFNLTENLAALSNYMEDAKGS</sequence>
<organism evidence="1 2">
    <name type="scientific">Candidatus Liptonbacteria bacterium RIFCSPHIGHO2_01_FULL_57_28</name>
    <dbReference type="NCBI Taxonomy" id="1798647"/>
    <lineage>
        <taxon>Bacteria</taxon>
        <taxon>Candidatus Liptoniibacteriota</taxon>
    </lineage>
</organism>
<gene>
    <name evidence="1" type="ORF">A2855_00500</name>
</gene>